<evidence type="ECO:0000313" key="1">
    <source>
        <dbReference type="EMBL" id="GIJ18943.1"/>
    </source>
</evidence>
<dbReference type="EMBL" id="BOPA01000058">
    <property type="protein sequence ID" value="GIJ18943.1"/>
    <property type="molecule type" value="Genomic_DNA"/>
</dbReference>
<protein>
    <recommendedName>
        <fullName evidence="3">Secreted protein</fullName>
    </recommendedName>
</protein>
<sequence length="102" mass="11351">MVAAVLAATTAAIPARFRCTLLCDALPWLRDRGIWWWSPRGAWWALWCQPARVMVTVTEVAVSEVHTSVGDVHERGAIGAWARKRPAVYDRRGRVGQALKGI</sequence>
<keyword evidence="2" id="KW-1185">Reference proteome</keyword>
<comment type="caution">
    <text evidence="1">The sequence shown here is derived from an EMBL/GenBank/DDBJ whole genome shotgun (WGS) entry which is preliminary data.</text>
</comment>
<reference evidence="1 2" key="1">
    <citation type="submission" date="2021-01" db="EMBL/GenBank/DDBJ databases">
        <title>Whole genome shotgun sequence of Verrucosispora gifhornensis NBRC 16317.</title>
        <authorList>
            <person name="Komaki H."/>
            <person name="Tamura T."/>
        </authorList>
    </citation>
    <scope>NUCLEOTIDE SEQUENCE [LARGE SCALE GENOMIC DNA]</scope>
    <source>
        <strain evidence="1 2">NBRC 16317</strain>
    </source>
</reference>
<name>A0ABQ4IM09_9ACTN</name>
<gene>
    <name evidence="1" type="ORF">Vgi01_56270</name>
</gene>
<dbReference type="Proteomes" id="UP000647860">
    <property type="component" value="Unassembled WGS sequence"/>
</dbReference>
<dbReference type="RefSeq" id="WP_203224331.1">
    <property type="nucleotide sequence ID" value="NZ_BAAAGZ010000070.1"/>
</dbReference>
<evidence type="ECO:0000313" key="2">
    <source>
        <dbReference type="Proteomes" id="UP000647860"/>
    </source>
</evidence>
<proteinExistence type="predicted"/>
<accession>A0ABQ4IM09</accession>
<organism evidence="1 2">
    <name type="scientific">Micromonospora gifhornensis</name>
    <dbReference type="NCBI Taxonomy" id="84594"/>
    <lineage>
        <taxon>Bacteria</taxon>
        <taxon>Bacillati</taxon>
        <taxon>Actinomycetota</taxon>
        <taxon>Actinomycetes</taxon>
        <taxon>Micromonosporales</taxon>
        <taxon>Micromonosporaceae</taxon>
        <taxon>Micromonospora</taxon>
    </lineage>
</organism>
<evidence type="ECO:0008006" key="3">
    <source>
        <dbReference type="Google" id="ProtNLM"/>
    </source>
</evidence>